<reference evidence="1 2" key="1">
    <citation type="submission" date="2016-11" db="EMBL/GenBank/DDBJ databases">
        <authorList>
            <person name="Jaros S."/>
            <person name="Januszkiewicz K."/>
            <person name="Wedrychowicz H."/>
        </authorList>
    </citation>
    <scope>NUCLEOTIDE SEQUENCE [LARGE SCALE GENOMIC DNA]</scope>
    <source>
        <strain evidence="1 2">DSM 26897</strain>
    </source>
</reference>
<name>A0A1M4XQI7_9BACT</name>
<evidence type="ECO:0000313" key="1">
    <source>
        <dbReference type="EMBL" id="SHE95847.1"/>
    </source>
</evidence>
<organism evidence="1 2">
    <name type="scientific">Cnuella takakiae</name>
    <dbReference type="NCBI Taxonomy" id="1302690"/>
    <lineage>
        <taxon>Bacteria</taxon>
        <taxon>Pseudomonadati</taxon>
        <taxon>Bacteroidota</taxon>
        <taxon>Chitinophagia</taxon>
        <taxon>Chitinophagales</taxon>
        <taxon>Chitinophagaceae</taxon>
        <taxon>Cnuella</taxon>
    </lineage>
</organism>
<sequence length="32" mass="3464">MIPFLTNNASLITHHPFLITFAPLQAALSGRA</sequence>
<proteinExistence type="predicted"/>
<accession>A0A1M4XQI7</accession>
<evidence type="ECO:0000313" key="2">
    <source>
        <dbReference type="Proteomes" id="UP000184368"/>
    </source>
</evidence>
<dbReference type="EMBL" id="FQUO01000004">
    <property type="protein sequence ID" value="SHE95847.1"/>
    <property type="molecule type" value="Genomic_DNA"/>
</dbReference>
<dbReference type="AlphaFoldDB" id="A0A1M4XQI7"/>
<gene>
    <name evidence="1" type="ORF">SAMN05444008_1044</name>
</gene>
<keyword evidence="2" id="KW-1185">Reference proteome</keyword>
<dbReference type="Proteomes" id="UP000184368">
    <property type="component" value="Unassembled WGS sequence"/>
</dbReference>
<protein>
    <submittedName>
        <fullName evidence="1">Uncharacterized protein</fullName>
    </submittedName>
</protein>